<evidence type="ECO:0000256" key="2">
    <source>
        <dbReference type="ARBA" id="ARBA00022692"/>
    </source>
</evidence>
<evidence type="ECO:0000256" key="4">
    <source>
        <dbReference type="ARBA" id="ARBA00023136"/>
    </source>
</evidence>
<feature type="transmembrane region" description="Helical" evidence="6">
    <location>
        <begin position="226"/>
        <end position="249"/>
    </location>
</feature>
<feature type="transmembrane region" description="Helical" evidence="6">
    <location>
        <begin position="113"/>
        <end position="134"/>
    </location>
</feature>
<dbReference type="Gene3D" id="1.20.1250.20">
    <property type="entry name" value="MFS general substrate transporter like domains"/>
    <property type="match status" value="1"/>
</dbReference>
<feature type="transmembrane region" description="Helical" evidence="6">
    <location>
        <begin position="166"/>
        <end position="189"/>
    </location>
</feature>
<evidence type="ECO:0000313" key="8">
    <source>
        <dbReference type="EMBL" id="KAK6733397.1"/>
    </source>
</evidence>
<keyword evidence="3 6" id="KW-1133">Transmembrane helix</keyword>
<keyword evidence="4 6" id="KW-0472">Membrane</keyword>
<gene>
    <name evidence="8" type="primary">Necator_chrII.g5043</name>
    <name evidence="8" type="ORF">RB195_017251</name>
</gene>
<accession>A0ABR1C4E9</accession>
<keyword evidence="9" id="KW-1185">Reference proteome</keyword>
<evidence type="ECO:0000256" key="3">
    <source>
        <dbReference type="ARBA" id="ARBA00022989"/>
    </source>
</evidence>
<name>A0ABR1C4E9_NECAM</name>
<dbReference type="InterPro" id="IPR011701">
    <property type="entry name" value="MFS"/>
</dbReference>
<feature type="transmembrane region" description="Helical" evidence="6">
    <location>
        <begin position="354"/>
        <end position="374"/>
    </location>
</feature>
<evidence type="ECO:0000259" key="7">
    <source>
        <dbReference type="PROSITE" id="PS50850"/>
    </source>
</evidence>
<dbReference type="InterPro" id="IPR036259">
    <property type="entry name" value="MFS_trans_sf"/>
</dbReference>
<comment type="caution">
    <text evidence="8">The sequence shown here is derived from an EMBL/GenBank/DDBJ whole genome shotgun (WGS) entry which is preliminary data.</text>
</comment>
<evidence type="ECO:0000256" key="6">
    <source>
        <dbReference type="SAM" id="Phobius"/>
    </source>
</evidence>
<sequence>MTYSVVVDGSDNNSPLRSPSRMHRSGHVRDNIGKDFGKYELCVLVITQLSYIPITTTMLSTAFYEPTQHTCSLLNQTGDAENSVPIDPEMTDADFNSILLDWGEACQQSALTAFMSTTLMAGALSGSFVAGWLADAYGRLLVVKACLLLVCAVNGMFSFLATTSWLLSAAFLFILGAGCGGYMVTNLVLLIECLDHPRSRLLAVSLNGWSFSMVFVAFLARFTQHWFSFHLLTALLAFLAFLAFQIWVVESCRWLAGVHRTAEARSTAMQVMSKRAEAVQSSADCHWWEILGFSQPMISAPDRKDAARKYTYSDLFSHPSVYIPLIALCYCFVSSSVVSFGFYFNADALPGNRYLNMAFMGLLKFILGLLPFAVSSFVGRRPIISTSVGLACLGAWLTVVSQLCGASAGHWSLAALSLVVSGALDPAWKINHLYSAELFPTVVRNMARAVCNVAARLGSVAAPMVVHLRTTHYLIPYLAFAAFLTIQLVVVAAFIPETKDKPLPEELPPSTDAAAQSERMLECKEVVRSLYWKRNRRFFTSVGEPTRKPKKEGNQGNGN</sequence>
<dbReference type="PROSITE" id="PS50850">
    <property type="entry name" value="MFS"/>
    <property type="match status" value="1"/>
</dbReference>
<evidence type="ECO:0000313" key="9">
    <source>
        <dbReference type="Proteomes" id="UP001303046"/>
    </source>
</evidence>
<feature type="transmembrane region" description="Helical" evidence="6">
    <location>
        <begin position="474"/>
        <end position="495"/>
    </location>
</feature>
<feature type="transmembrane region" description="Helical" evidence="6">
    <location>
        <begin position="201"/>
        <end position="220"/>
    </location>
</feature>
<comment type="subcellular location">
    <subcellularLocation>
        <location evidence="1">Membrane</location>
        <topology evidence="1">Multi-pass membrane protein</topology>
    </subcellularLocation>
</comment>
<evidence type="ECO:0000256" key="5">
    <source>
        <dbReference type="SAM" id="MobiDB-lite"/>
    </source>
</evidence>
<dbReference type="InterPro" id="IPR020846">
    <property type="entry name" value="MFS_dom"/>
</dbReference>
<dbReference type="SUPFAM" id="SSF103473">
    <property type="entry name" value="MFS general substrate transporter"/>
    <property type="match status" value="1"/>
</dbReference>
<dbReference type="Proteomes" id="UP001303046">
    <property type="component" value="Unassembled WGS sequence"/>
</dbReference>
<dbReference type="Pfam" id="PF07690">
    <property type="entry name" value="MFS_1"/>
    <property type="match status" value="1"/>
</dbReference>
<dbReference type="PANTHER" id="PTHR24064">
    <property type="entry name" value="SOLUTE CARRIER FAMILY 22 MEMBER"/>
    <property type="match status" value="1"/>
</dbReference>
<feature type="transmembrane region" description="Helical" evidence="6">
    <location>
        <begin position="383"/>
        <end position="403"/>
    </location>
</feature>
<feature type="transmembrane region" description="Helical" evidence="6">
    <location>
        <begin position="141"/>
        <end position="160"/>
    </location>
</feature>
<proteinExistence type="predicted"/>
<feature type="domain" description="Major facilitator superfamily (MFS) profile" evidence="7">
    <location>
        <begin position="46"/>
        <end position="499"/>
    </location>
</feature>
<keyword evidence="2 6" id="KW-0812">Transmembrane</keyword>
<reference evidence="8 9" key="1">
    <citation type="submission" date="2023-08" db="EMBL/GenBank/DDBJ databases">
        <title>A Necator americanus chromosomal reference genome.</title>
        <authorList>
            <person name="Ilik V."/>
            <person name="Petrzelkova K.J."/>
            <person name="Pardy F."/>
            <person name="Fuh T."/>
            <person name="Niatou-Singa F.S."/>
            <person name="Gouil Q."/>
            <person name="Baker L."/>
            <person name="Ritchie M.E."/>
            <person name="Jex A.R."/>
            <person name="Gazzola D."/>
            <person name="Li H."/>
            <person name="Toshio Fujiwara R."/>
            <person name="Zhan B."/>
            <person name="Aroian R.V."/>
            <person name="Pafco B."/>
            <person name="Schwarz E.M."/>
        </authorList>
    </citation>
    <scope>NUCLEOTIDE SEQUENCE [LARGE SCALE GENOMIC DNA]</scope>
    <source>
        <strain evidence="8 9">Aroian</strain>
        <tissue evidence="8">Whole animal</tissue>
    </source>
</reference>
<feature type="region of interest" description="Disordered" evidence="5">
    <location>
        <begin position="1"/>
        <end position="27"/>
    </location>
</feature>
<evidence type="ECO:0000256" key="1">
    <source>
        <dbReference type="ARBA" id="ARBA00004141"/>
    </source>
</evidence>
<dbReference type="EMBL" id="JAVFWL010000002">
    <property type="protein sequence ID" value="KAK6733397.1"/>
    <property type="molecule type" value="Genomic_DNA"/>
</dbReference>
<feature type="transmembrane region" description="Helical" evidence="6">
    <location>
        <begin position="321"/>
        <end position="342"/>
    </location>
</feature>
<protein>
    <recommendedName>
        <fullName evidence="7">Major facilitator superfamily (MFS) profile domain-containing protein</fullName>
    </recommendedName>
</protein>
<organism evidence="8 9">
    <name type="scientific">Necator americanus</name>
    <name type="common">Human hookworm</name>
    <dbReference type="NCBI Taxonomy" id="51031"/>
    <lineage>
        <taxon>Eukaryota</taxon>
        <taxon>Metazoa</taxon>
        <taxon>Ecdysozoa</taxon>
        <taxon>Nematoda</taxon>
        <taxon>Chromadorea</taxon>
        <taxon>Rhabditida</taxon>
        <taxon>Rhabditina</taxon>
        <taxon>Rhabditomorpha</taxon>
        <taxon>Strongyloidea</taxon>
        <taxon>Ancylostomatidae</taxon>
        <taxon>Bunostominae</taxon>
        <taxon>Necator</taxon>
    </lineage>
</organism>